<evidence type="ECO:0000313" key="5">
    <source>
        <dbReference type="Proteomes" id="UP001308005"/>
    </source>
</evidence>
<keyword evidence="2" id="KW-0732">Signal</keyword>
<dbReference type="InterPro" id="IPR018247">
    <property type="entry name" value="EF_Hand_1_Ca_BS"/>
</dbReference>
<keyword evidence="5" id="KW-1185">Reference proteome</keyword>
<dbReference type="Pfam" id="PF13202">
    <property type="entry name" value="EF-hand_5"/>
    <property type="match status" value="2"/>
</dbReference>
<dbReference type="EMBL" id="JAYMYJ010000036">
    <property type="protein sequence ID" value="MEB4590215.1"/>
    <property type="molecule type" value="Genomic_DNA"/>
</dbReference>
<protein>
    <recommendedName>
        <fullName evidence="3">EF-hand domain-containing protein</fullName>
    </recommendedName>
</protein>
<dbReference type="PROSITE" id="PS00018">
    <property type="entry name" value="EF_HAND_1"/>
    <property type="match status" value="1"/>
</dbReference>
<evidence type="ECO:0000313" key="4">
    <source>
        <dbReference type="EMBL" id="MEB4590215.1"/>
    </source>
</evidence>
<accession>A0ABU6CTR7</accession>
<dbReference type="Proteomes" id="UP001308005">
    <property type="component" value="Unassembled WGS sequence"/>
</dbReference>
<dbReference type="InterPro" id="IPR011992">
    <property type="entry name" value="EF-hand-dom_pair"/>
</dbReference>
<feature type="compositionally biased region" description="Low complexity" evidence="1">
    <location>
        <begin position="169"/>
        <end position="180"/>
    </location>
</feature>
<proteinExistence type="predicted"/>
<dbReference type="RefSeq" id="WP_324693473.1">
    <property type="nucleotide sequence ID" value="NZ_JAYMYJ010000036.1"/>
</dbReference>
<sequence>MKINTSLSLFTAGALLSASFLAYAHNGGAPASEYDTNGDGVVTAAEILAVKTADFTAADVDNSGALSLAEYLNLENTLQTRRIAAAFAKMDVDSDSNITLAEFTASAPANTAAYLTNVFKLADKNADAGVSLAEFTELQSKGANGGVWEFARLDANADQLLALDEYTAVPAQPTTPTAPASGERGGKAGKR</sequence>
<dbReference type="SUPFAM" id="SSF47473">
    <property type="entry name" value="EF-hand"/>
    <property type="match status" value="1"/>
</dbReference>
<feature type="chain" id="PRO_5045451664" description="EF-hand domain-containing protein" evidence="2">
    <location>
        <begin position="25"/>
        <end position="191"/>
    </location>
</feature>
<organism evidence="4 5">
    <name type="scientific">Candidatus Thiothrix phosphatis</name>
    <dbReference type="NCBI Taxonomy" id="3112415"/>
    <lineage>
        <taxon>Bacteria</taxon>
        <taxon>Pseudomonadati</taxon>
        <taxon>Pseudomonadota</taxon>
        <taxon>Gammaproteobacteria</taxon>
        <taxon>Thiotrichales</taxon>
        <taxon>Thiotrichaceae</taxon>
        <taxon>Thiothrix</taxon>
    </lineage>
</organism>
<name>A0ABU6CTR7_9GAMM</name>
<evidence type="ECO:0000256" key="1">
    <source>
        <dbReference type="SAM" id="MobiDB-lite"/>
    </source>
</evidence>
<feature type="region of interest" description="Disordered" evidence="1">
    <location>
        <begin position="169"/>
        <end position="191"/>
    </location>
</feature>
<feature type="domain" description="EF-hand" evidence="3">
    <location>
        <begin position="78"/>
        <end position="113"/>
    </location>
</feature>
<evidence type="ECO:0000256" key="2">
    <source>
        <dbReference type="SAM" id="SignalP"/>
    </source>
</evidence>
<comment type="caution">
    <text evidence="4">The sequence shown here is derived from an EMBL/GenBank/DDBJ whole genome shotgun (WGS) entry which is preliminary data.</text>
</comment>
<dbReference type="Gene3D" id="1.10.238.10">
    <property type="entry name" value="EF-hand"/>
    <property type="match status" value="2"/>
</dbReference>
<reference evidence="5" key="1">
    <citation type="submission" date="2023-07" db="EMBL/GenBank/DDBJ databases">
        <title>The carbon used by Thiothrix.</title>
        <authorList>
            <person name="Chen L."/>
        </authorList>
    </citation>
    <scope>NUCLEOTIDE SEQUENCE [LARGE SCALE GENOMIC DNA]</scope>
</reference>
<gene>
    <name evidence="4" type="ORF">VSS37_04425</name>
</gene>
<feature type="signal peptide" evidence="2">
    <location>
        <begin position="1"/>
        <end position="24"/>
    </location>
</feature>
<evidence type="ECO:0000259" key="3">
    <source>
        <dbReference type="PROSITE" id="PS50222"/>
    </source>
</evidence>
<dbReference type="InterPro" id="IPR002048">
    <property type="entry name" value="EF_hand_dom"/>
</dbReference>
<dbReference type="PROSITE" id="PS50222">
    <property type="entry name" value="EF_HAND_2"/>
    <property type="match status" value="1"/>
</dbReference>